<dbReference type="PROSITE" id="PS00093">
    <property type="entry name" value="N4_MTASE"/>
    <property type="match status" value="1"/>
</dbReference>
<dbReference type="GO" id="GO:0008170">
    <property type="term" value="F:N-methyltransferase activity"/>
    <property type="evidence" value="ECO:0007669"/>
    <property type="project" value="InterPro"/>
</dbReference>
<dbReference type="PRINTS" id="PR00507">
    <property type="entry name" value="N12N6MTFRASE"/>
</dbReference>
<evidence type="ECO:0000259" key="9">
    <source>
        <dbReference type="Pfam" id="PF01555"/>
    </source>
</evidence>
<evidence type="ECO:0000313" key="11">
    <source>
        <dbReference type="EMBL" id="APX26099.1"/>
    </source>
</evidence>
<keyword evidence="4" id="KW-0949">S-adenosyl-L-methionine</keyword>
<dbReference type="InterPro" id="IPR050953">
    <property type="entry name" value="N4_N6_ade-DNA_methylase"/>
</dbReference>
<comment type="similarity">
    <text evidence="1">Belongs to the N(4)/N(6)-methyltransferase family. N(4) subfamily.</text>
</comment>
<feature type="domain" description="DNA methylase N-4/N-6" evidence="9">
    <location>
        <begin position="808"/>
        <end position="952"/>
    </location>
</feature>
<keyword evidence="3 11" id="KW-0808">Transferase</keyword>
<dbReference type="REBASE" id="188411">
    <property type="entry name" value="M.TprJLTORF5030P"/>
</dbReference>
<dbReference type="InterPro" id="IPR017985">
    <property type="entry name" value="MeTrfase_CN4_CS"/>
</dbReference>
<dbReference type="CDD" id="cd02440">
    <property type="entry name" value="AdoMet_MTases"/>
    <property type="match status" value="1"/>
</dbReference>
<dbReference type="InterPro" id="IPR011639">
    <property type="entry name" value="MethylTrfase_TaqI-like_dom"/>
</dbReference>
<dbReference type="Gene3D" id="3.40.50.150">
    <property type="entry name" value="Vaccinia Virus protein VP39"/>
    <property type="match status" value="3"/>
</dbReference>
<dbReference type="AlphaFoldDB" id="A0A1U7DD86"/>
<accession>A0A1U7DD86</accession>
<comment type="catalytic activity">
    <reaction evidence="7">
        <text>a 2'-deoxyadenosine in DNA + S-adenosyl-L-methionine = an N(6)-methyl-2'-deoxyadenosine in DNA + S-adenosyl-L-homocysteine + H(+)</text>
        <dbReference type="Rhea" id="RHEA:15197"/>
        <dbReference type="Rhea" id="RHEA-COMP:12418"/>
        <dbReference type="Rhea" id="RHEA-COMP:12419"/>
        <dbReference type="ChEBI" id="CHEBI:15378"/>
        <dbReference type="ChEBI" id="CHEBI:57856"/>
        <dbReference type="ChEBI" id="CHEBI:59789"/>
        <dbReference type="ChEBI" id="CHEBI:90615"/>
        <dbReference type="ChEBI" id="CHEBI:90616"/>
        <dbReference type="EC" id="2.1.1.72"/>
    </reaction>
</comment>
<protein>
    <submittedName>
        <fullName evidence="11">Methyltransferase domain-containing protein</fullName>
    </submittedName>
</protein>
<feature type="domain" description="Type II methyltransferase M.TaqI-like" evidence="10">
    <location>
        <begin position="226"/>
        <end position="383"/>
    </location>
</feature>
<evidence type="ECO:0000259" key="10">
    <source>
        <dbReference type="Pfam" id="PF07669"/>
    </source>
</evidence>
<dbReference type="GO" id="GO:0009007">
    <property type="term" value="F:site-specific DNA-methyltransferase (adenine-specific) activity"/>
    <property type="evidence" value="ECO:0007669"/>
    <property type="project" value="UniProtKB-EC"/>
</dbReference>
<dbReference type="GO" id="GO:0009307">
    <property type="term" value="P:DNA restriction-modification system"/>
    <property type="evidence" value="ECO:0007669"/>
    <property type="project" value="UniProtKB-KW"/>
</dbReference>
<evidence type="ECO:0000256" key="8">
    <source>
        <dbReference type="ARBA" id="ARBA00049120"/>
    </source>
</evidence>
<evidence type="ECO:0000256" key="1">
    <source>
        <dbReference type="ARBA" id="ARBA00010203"/>
    </source>
</evidence>
<evidence type="ECO:0000256" key="4">
    <source>
        <dbReference type="ARBA" id="ARBA00022691"/>
    </source>
</evidence>
<organism evidence="11 12">
    <name type="scientific">Salipiger profundus</name>
    <dbReference type="NCBI Taxonomy" id="1229727"/>
    <lineage>
        <taxon>Bacteria</taxon>
        <taxon>Pseudomonadati</taxon>
        <taxon>Pseudomonadota</taxon>
        <taxon>Alphaproteobacteria</taxon>
        <taxon>Rhodobacterales</taxon>
        <taxon>Roseobacteraceae</taxon>
        <taxon>Salipiger</taxon>
    </lineage>
</organism>
<reference evidence="11 12" key="1">
    <citation type="submission" date="2016-03" db="EMBL/GenBank/DDBJ databases">
        <title>Deep-sea bacteria in the southern Pacific.</title>
        <authorList>
            <person name="Tang K."/>
        </authorList>
    </citation>
    <scope>NUCLEOTIDE SEQUENCE [LARGE SCALE GENOMIC DNA]</scope>
    <source>
        <strain evidence="11 12">JLT2016</strain>
        <plasmid evidence="12">Plasmid ptpro3</plasmid>
    </source>
</reference>
<dbReference type="Pfam" id="PF01555">
    <property type="entry name" value="N6_N4_Mtase"/>
    <property type="match status" value="2"/>
</dbReference>
<dbReference type="GO" id="GO:0032259">
    <property type="term" value="P:methylation"/>
    <property type="evidence" value="ECO:0007669"/>
    <property type="project" value="UniProtKB-KW"/>
</dbReference>
<keyword evidence="11" id="KW-0614">Plasmid</keyword>
<dbReference type="GO" id="GO:0003677">
    <property type="term" value="F:DNA binding"/>
    <property type="evidence" value="ECO:0007669"/>
    <property type="project" value="UniProtKB-KW"/>
</dbReference>
<evidence type="ECO:0000256" key="6">
    <source>
        <dbReference type="ARBA" id="ARBA00023125"/>
    </source>
</evidence>
<keyword evidence="2 11" id="KW-0489">Methyltransferase</keyword>
<keyword evidence="12" id="KW-1185">Reference proteome</keyword>
<dbReference type="PANTHER" id="PTHR33841:SF1">
    <property type="entry name" value="DNA METHYLTRANSFERASE A"/>
    <property type="match status" value="1"/>
</dbReference>
<dbReference type="KEGG" id="tpro:Ga0080559_TMP5030"/>
<evidence type="ECO:0000256" key="5">
    <source>
        <dbReference type="ARBA" id="ARBA00022747"/>
    </source>
</evidence>
<keyword evidence="6" id="KW-0238">DNA-binding</keyword>
<name>A0A1U7DD86_9RHOB</name>
<evidence type="ECO:0000256" key="3">
    <source>
        <dbReference type="ARBA" id="ARBA00022679"/>
    </source>
</evidence>
<dbReference type="InterPro" id="IPR029063">
    <property type="entry name" value="SAM-dependent_MTases_sf"/>
</dbReference>
<evidence type="ECO:0000313" key="12">
    <source>
        <dbReference type="Proteomes" id="UP000186559"/>
    </source>
</evidence>
<comment type="catalytic activity">
    <reaction evidence="8">
        <text>a 2'-deoxycytidine in DNA + S-adenosyl-L-methionine = an N(4)-methyl-2'-deoxycytidine in DNA + S-adenosyl-L-homocysteine + H(+)</text>
        <dbReference type="Rhea" id="RHEA:16857"/>
        <dbReference type="Rhea" id="RHEA-COMP:11369"/>
        <dbReference type="Rhea" id="RHEA-COMP:13674"/>
        <dbReference type="ChEBI" id="CHEBI:15378"/>
        <dbReference type="ChEBI" id="CHEBI:57856"/>
        <dbReference type="ChEBI" id="CHEBI:59789"/>
        <dbReference type="ChEBI" id="CHEBI:85452"/>
        <dbReference type="ChEBI" id="CHEBI:137933"/>
        <dbReference type="EC" id="2.1.1.113"/>
    </reaction>
</comment>
<proteinExistence type="inferred from homology"/>
<keyword evidence="5" id="KW-0680">Restriction system</keyword>
<dbReference type="Proteomes" id="UP000186559">
    <property type="component" value="Plasmid pTPRO3"/>
</dbReference>
<dbReference type="SUPFAM" id="SSF53335">
    <property type="entry name" value="S-adenosyl-L-methionine-dependent methyltransferases"/>
    <property type="match status" value="3"/>
</dbReference>
<dbReference type="PANTHER" id="PTHR33841">
    <property type="entry name" value="DNA METHYLTRANSFERASE YEEA-RELATED"/>
    <property type="match status" value="1"/>
</dbReference>
<evidence type="ECO:0000256" key="7">
    <source>
        <dbReference type="ARBA" id="ARBA00047942"/>
    </source>
</evidence>
<geneLocation type="plasmid" evidence="12">
    <name>ptpro3</name>
</geneLocation>
<dbReference type="EMBL" id="CP014799">
    <property type="protein sequence ID" value="APX26099.1"/>
    <property type="molecule type" value="Genomic_DNA"/>
</dbReference>
<dbReference type="GO" id="GO:0015667">
    <property type="term" value="F:site-specific DNA-methyltransferase (cytosine-N4-specific) activity"/>
    <property type="evidence" value="ECO:0007669"/>
    <property type="project" value="UniProtKB-EC"/>
</dbReference>
<dbReference type="PROSITE" id="PS00092">
    <property type="entry name" value="N6_MTASE"/>
    <property type="match status" value="1"/>
</dbReference>
<dbReference type="Pfam" id="PF07669">
    <property type="entry name" value="Eco57I"/>
    <property type="match status" value="1"/>
</dbReference>
<gene>
    <name evidence="11" type="ORF">Ga0080559_TMP5030</name>
</gene>
<feature type="domain" description="DNA methylase N-4/N-6" evidence="9">
    <location>
        <begin position="677"/>
        <end position="772"/>
    </location>
</feature>
<dbReference type="InterPro" id="IPR002052">
    <property type="entry name" value="DNA_methylase_N6_adenine_CS"/>
</dbReference>
<evidence type="ECO:0000256" key="2">
    <source>
        <dbReference type="ARBA" id="ARBA00022603"/>
    </source>
</evidence>
<dbReference type="InterPro" id="IPR002941">
    <property type="entry name" value="DNA_methylase_N4/N6"/>
</dbReference>
<sequence length="985" mass="109320">METCSKERCIEHGVPRRGYVLSTVVEEIAGPSRTVVAGLHKAFAKSPEHIAPLLNAVGSGRFERAAWLSVSAWFLARISGRFVSNPTLEESLSWFIGRPHTESERDFWQVQDTWHRRALECVATKPGLHALLPYILETHGPGSRLSVRRDPSTMKARTTKKAAGVFYTPSDVAAFMAREAIRNTKQLDSIKVLDPAVGTGVFLRAALAELRLRSPAENGFQMARRSLFGCDIDPVALDGAASVLLADTFNDALTVMGSPLAAWQALRDRLKQFDTLLIDREMRSPERSDRMHLDVLFPECSDGFDVVLGNPPYAAIGARRDMAELTARFATIAAKPRHTADLYPVFIEQMMQLAAKSASGAMVVPLSLACNTGSQFAACRSLMEQQLGTWRFSFFDRQPHALFGEDVKTRNAILFWRRGRTATRIETGPLRRWRGDDRAAMLQRIDFTPIQGGIRSGIPKLHGVDQAKVWERVQRERVCLGHLVSSWGRTTLDQAPGGASSEVYVSPTAYNFLGVSRPFPLKTASGEALSTHPLMRLEGETAEDAAAAFAVLSSRFAYWWWSVVGDGFHVNQGNLSRLPIGRSALAGSLHKQLATLGDAIWNQARKHPIRSVNRGRVSYTFSAAHADALRREVDCLLLESLGLDASFADELHHFTNCIAEARLLPPAKRTTKGKSSMTKKIPQEIKDKSILTKEEWREYTKTVWSIANKARPDHPAVFPEEIPHRLTKLFSFYGESVLDPFAGTGTTARAAIPLGRRAICVDQNPEYVNIIQTECAKLRNGHADDFVPLEAVKGDSRNMSFLPDDSVGLVVTSPPYWDKADYGDGGNNLGNITNYREFLDGIRPVFQECYRVLAPGRKICLVTANVNQHTDKGLLTFPLATDFAVLLRSLGFVMINEIIWSKDGTGGKWGSFGAQRPIFGSYPYPPNFLFKNVHEYVLIFAKPALTKTKGPKVKQYSDLMDGIEQVIPFAPNGENDEHHMPMVEM</sequence>